<proteinExistence type="predicted"/>
<dbReference type="OrthoDB" id="1026280at2"/>
<dbReference type="RefSeq" id="WP_130142067.1">
    <property type="nucleotide sequence ID" value="NZ_SGIT01000002.1"/>
</dbReference>
<dbReference type="PROSITE" id="PS51257">
    <property type="entry name" value="PROKAR_LIPOPROTEIN"/>
    <property type="match status" value="1"/>
</dbReference>
<comment type="caution">
    <text evidence="1">The sequence shown here is derived from an EMBL/GenBank/DDBJ whole genome shotgun (WGS) entry which is preliminary data.</text>
</comment>
<gene>
    <name evidence="1" type="ORF">EWE74_13610</name>
</gene>
<organism evidence="1 2">
    <name type="scientific">Sphingobacterium corticibacterium</name>
    <dbReference type="NCBI Taxonomy" id="2484746"/>
    <lineage>
        <taxon>Bacteria</taxon>
        <taxon>Pseudomonadati</taxon>
        <taxon>Bacteroidota</taxon>
        <taxon>Sphingobacteriia</taxon>
        <taxon>Sphingobacteriales</taxon>
        <taxon>Sphingobacteriaceae</taxon>
        <taxon>Sphingobacterium</taxon>
    </lineage>
</organism>
<name>A0A4Q6XTM1_9SPHI</name>
<sequence>MKHLLSILLFALLLSACSDKENSELEPESIPENSSISTTMGIKLSAASLTAFAAQNVTAIDVFVYLGDSLVFGENLALGDGNLQVEVPLGESLKTFAVANAGEIVDPESLQKVLISQNVGSQKEIYVSALTTFMSDKTVSTVNLELKRMVGQAVFQPVEAVEELTGITTFDALDVHFNNVVIGYMPGANRFVTDKVIVRTNVVTDFKASVYSFPTPDANLGNIEVVYLKEETEVNRTLRPLSVAIKYESSKRTVVNMPILNPAFLSHKLSASSRSASSSTSSGVTFQEYQF</sequence>
<accession>A0A4Q6XTM1</accession>
<keyword evidence="2" id="KW-1185">Reference proteome</keyword>
<dbReference type="AlphaFoldDB" id="A0A4Q6XTM1"/>
<evidence type="ECO:0008006" key="3">
    <source>
        <dbReference type="Google" id="ProtNLM"/>
    </source>
</evidence>
<reference evidence="1 2" key="1">
    <citation type="submission" date="2019-02" db="EMBL/GenBank/DDBJ databases">
        <authorList>
            <person name="Li Y."/>
        </authorList>
    </citation>
    <scope>NUCLEOTIDE SEQUENCE [LARGE SCALE GENOMIC DNA]</scope>
    <source>
        <strain evidence="1 2">30C10-4-7</strain>
    </source>
</reference>
<evidence type="ECO:0000313" key="1">
    <source>
        <dbReference type="EMBL" id="RZF60149.1"/>
    </source>
</evidence>
<evidence type="ECO:0000313" key="2">
    <source>
        <dbReference type="Proteomes" id="UP000292855"/>
    </source>
</evidence>
<protein>
    <recommendedName>
        <fullName evidence="3">Major fimbrial subunit protein N-terminal domain-containing protein</fullName>
    </recommendedName>
</protein>
<dbReference type="EMBL" id="SGIT01000002">
    <property type="protein sequence ID" value="RZF60149.1"/>
    <property type="molecule type" value="Genomic_DNA"/>
</dbReference>
<dbReference type="Proteomes" id="UP000292855">
    <property type="component" value="Unassembled WGS sequence"/>
</dbReference>